<dbReference type="InterPro" id="IPR004879">
    <property type="entry name" value="Ssp411-like_TRX"/>
</dbReference>
<dbReference type="Gene3D" id="3.40.30.10">
    <property type="entry name" value="Glutaredoxin"/>
    <property type="match status" value="1"/>
</dbReference>
<reference evidence="3" key="1">
    <citation type="submission" date="2018-05" db="EMBL/GenBank/DDBJ databases">
        <authorList>
            <person name="Lanie J.A."/>
            <person name="Ng W.-L."/>
            <person name="Kazmierczak K.M."/>
            <person name="Andrzejewski T.M."/>
            <person name="Davidsen T.M."/>
            <person name="Wayne K.J."/>
            <person name="Tettelin H."/>
            <person name="Glass J.I."/>
            <person name="Rusch D."/>
            <person name="Podicherti R."/>
            <person name="Tsui H.-C.T."/>
            <person name="Winkler M.E."/>
        </authorList>
    </citation>
    <scope>NUCLEOTIDE SEQUENCE</scope>
</reference>
<dbReference type="InterPro" id="IPR008928">
    <property type="entry name" value="6-hairpin_glycosidase_sf"/>
</dbReference>
<feature type="compositionally biased region" description="Basic and acidic residues" evidence="1">
    <location>
        <begin position="72"/>
        <end position="82"/>
    </location>
</feature>
<protein>
    <recommendedName>
        <fullName evidence="2">Spermatogenesis-associated protein 20-like TRX domain-containing protein</fullName>
    </recommendedName>
</protein>
<dbReference type="AlphaFoldDB" id="A0A381SV05"/>
<feature type="domain" description="Spermatogenesis-associated protein 20-like TRX" evidence="2">
    <location>
        <begin position="83"/>
        <end position="243"/>
    </location>
</feature>
<evidence type="ECO:0000259" key="2">
    <source>
        <dbReference type="Pfam" id="PF03190"/>
    </source>
</evidence>
<dbReference type="PANTHER" id="PTHR42899">
    <property type="entry name" value="SPERMATOGENESIS-ASSOCIATED PROTEIN 20"/>
    <property type="match status" value="1"/>
</dbReference>
<dbReference type="GO" id="GO:0005975">
    <property type="term" value="P:carbohydrate metabolic process"/>
    <property type="evidence" value="ECO:0007669"/>
    <property type="project" value="InterPro"/>
</dbReference>
<feature type="region of interest" description="Disordered" evidence="1">
    <location>
        <begin position="27"/>
        <end position="84"/>
    </location>
</feature>
<dbReference type="InterPro" id="IPR036249">
    <property type="entry name" value="Thioredoxin-like_sf"/>
</dbReference>
<name>A0A381SV05_9ZZZZ</name>
<feature type="compositionally biased region" description="Basic and acidic residues" evidence="1">
    <location>
        <begin position="27"/>
        <end position="63"/>
    </location>
</feature>
<accession>A0A381SV05</accession>
<dbReference type="SUPFAM" id="SSF48208">
    <property type="entry name" value="Six-hairpin glycosidases"/>
    <property type="match status" value="1"/>
</dbReference>
<dbReference type="CDD" id="cd02955">
    <property type="entry name" value="SSP411"/>
    <property type="match status" value="1"/>
</dbReference>
<gene>
    <name evidence="3" type="ORF">METZ01_LOCUS60088</name>
</gene>
<dbReference type="PANTHER" id="PTHR42899:SF1">
    <property type="entry name" value="SPERMATOGENESIS-ASSOCIATED PROTEIN 20"/>
    <property type="match status" value="1"/>
</dbReference>
<dbReference type="Gene3D" id="1.50.10.20">
    <property type="match status" value="1"/>
</dbReference>
<dbReference type="Pfam" id="PF03190">
    <property type="entry name" value="Thioredox_DsbH"/>
    <property type="match status" value="1"/>
</dbReference>
<dbReference type="Gene3D" id="1.50.10.10">
    <property type="match status" value="1"/>
</dbReference>
<dbReference type="PIRSF" id="PIRSF006402">
    <property type="entry name" value="UCP006402_thioredoxin"/>
    <property type="match status" value="1"/>
</dbReference>
<dbReference type="InterPro" id="IPR012341">
    <property type="entry name" value="6hp_glycosidase-like_sf"/>
</dbReference>
<sequence>MKKHLLVLSSALILTWTCSGETAQNKLKKEEQKMAETEPEKEPTAADKGTGHIDTKKPSKPKEVTPLSPDTDQEHKKPESRMNRLSFSQSPYLLQHKNNPVDWYPWGDEAFQKAKTENKPIFLSIGYSTCHWCHVMEHESFEDDDVAALMNADFVSIKVDREEMPEVDHLYMSVCQAMTGRGGWPLTIIMTPDKEPFFAGTYFPKNGRGQRPGMMELIPGMANAWKSKQGDIQNTIKRVREYLNSVNNSKLGDYWEETMLNETYSQYATRFDDQYGGFGRAPKFPSPHNLIYLLRYHHILKDPKALSMVETTLQWMRLGGVFDHVGLGFHRYSTDERWFLPHFEKMLYDQAMLSMAYLESYQVTGRKEYADVAREIFTYVLRDMTDKNGGFFSAEDADSEGEEGKFYVWSKDEIIELLGPENGGRFSKIFGFTPSGNFKDEATGHLSGNNIPYLPQRLPDIAKKMEISLDELGSFIEEQRQILFDQREGRIHPLKDDKILTDWNGLMIAALALGGAVLDESTYRAAAEKAARFLLSNLRNDDGRLMKRYRQGVSGIPPHLDDYAFLIWGLLNLYEATFDPYYLSSAKELAEVMVTDFADEKGGAFFIGSDNAEKLMVRSKDSYDGAIPSGNSVAAMDCIRLARFTGEPRWTELADNIFRSFSNIAKRAPTGHAYMLSAFMFDQKSPKEIVIVAKKGEPETARILRSIQDHYVPHRVILFKDMSSPGSLEKVAPWTRSHTMRDGRPTIYVCENFACQQPTTDIHVALGHMDR</sequence>
<dbReference type="SUPFAM" id="SSF52833">
    <property type="entry name" value="Thioredoxin-like"/>
    <property type="match status" value="1"/>
</dbReference>
<dbReference type="InterPro" id="IPR024705">
    <property type="entry name" value="Ssp411"/>
</dbReference>
<organism evidence="3">
    <name type="scientific">marine metagenome</name>
    <dbReference type="NCBI Taxonomy" id="408172"/>
    <lineage>
        <taxon>unclassified sequences</taxon>
        <taxon>metagenomes</taxon>
        <taxon>ecological metagenomes</taxon>
    </lineage>
</organism>
<evidence type="ECO:0000256" key="1">
    <source>
        <dbReference type="SAM" id="MobiDB-lite"/>
    </source>
</evidence>
<dbReference type="EMBL" id="UINC01003541">
    <property type="protein sequence ID" value="SVA07234.1"/>
    <property type="molecule type" value="Genomic_DNA"/>
</dbReference>
<proteinExistence type="predicted"/>
<evidence type="ECO:0000313" key="3">
    <source>
        <dbReference type="EMBL" id="SVA07234.1"/>
    </source>
</evidence>